<dbReference type="Proteomes" id="UP001501585">
    <property type="component" value="Unassembled WGS sequence"/>
</dbReference>
<proteinExistence type="predicted"/>
<accession>A0ABN2SXZ2</accession>
<dbReference type="RefSeq" id="WP_344161634.1">
    <property type="nucleotide sequence ID" value="NZ_BAAAPC010000007.1"/>
</dbReference>
<keyword evidence="3" id="KW-1185">Reference proteome</keyword>
<feature type="region of interest" description="Disordered" evidence="1">
    <location>
        <begin position="1"/>
        <end position="60"/>
    </location>
</feature>
<evidence type="ECO:0000313" key="3">
    <source>
        <dbReference type="Proteomes" id="UP001501585"/>
    </source>
</evidence>
<dbReference type="EMBL" id="BAAAPC010000007">
    <property type="protein sequence ID" value="GAA1994208.1"/>
    <property type="molecule type" value="Genomic_DNA"/>
</dbReference>
<sequence length="86" mass="9805">MAHSDPTRRRQIASLAANTSWARTPVRAERIAPANRARERRWEEKADPDGVMSSADRAKAAESLRRAHYQRISRLGVEARRRKKAA</sequence>
<evidence type="ECO:0000256" key="1">
    <source>
        <dbReference type="SAM" id="MobiDB-lite"/>
    </source>
</evidence>
<organism evidence="2 3">
    <name type="scientific">Nocardiopsis rhodophaea</name>
    <dbReference type="NCBI Taxonomy" id="280238"/>
    <lineage>
        <taxon>Bacteria</taxon>
        <taxon>Bacillati</taxon>
        <taxon>Actinomycetota</taxon>
        <taxon>Actinomycetes</taxon>
        <taxon>Streptosporangiales</taxon>
        <taxon>Nocardiopsidaceae</taxon>
        <taxon>Nocardiopsis</taxon>
    </lineage>
</organism>
<feature type="compositionally biased region" description="Basic and acidic residues" evidence="1">
    <location>
        <begin position="26"/>
        <end position="48"/>
    </location>
</feature>
<name>A0ABN2SXZ2_9ACTN</name>
<evidence type="ECO:0000313" key="2">
    <source>
        <dbReference type="EMBL" id="GAA1994208.1"/>
    </source>
</evidence>
<comment type="caution">
    <text evidence="2">The sequence shown here is derived from an EMBL/GenBank/DDBJ whole genome shotgun (WGS) entry which is preliminary data.</text>
</comment>
<gene>
    <name evidence="2" type="ORF">GCM10009799_20370</name>
</gene>
<reference evidence="3" key="1">
    <citation type="journal article" date="2019" name="Int. J. Syst. Evol. Microbiol.">
        <title>The Global Catalogue of Microorganisms (GCM) 10K type strain sequencing project: providing services to taxonomists for standard genome sequencing and annotation.</title>
        <authorList>
            <consortium name="The Broad Institute Genomics Platform"/>
            <consortium name="The Broad Institute Genome Sequencing Center for Infectious Disease"/>
            <person name="Wu L."/>
            <person name="Ma J."/>
        </authorList>
    </citation>
    <scope>NUCLEOTIDE SEQUENCE [LARGE SCALE GENOMIC DNA]</scope>
    <source>
        <strain evidence="3">JCM 15313</strain>
    </source>
</reference>
<protein>
    <submittedName>
        <fullName evidence="2">Uncharacterized protein</fullName>
    </submittedName>
</protein>